<feature type="domain" description="CAAX prenyl protease 2/Lysostaphin resistance protein A-like" evidence="2">
    <location>
        <begin position="158"/>
        <end position="250"/>
    </location>
</feature>
<dbReference type="GO" id="GO:0008237">
    <property type="term" value="F:metallopeptidase activity"/>
    <property type="evidence" value="ECO:0007669"/>
    <property type="project" value="UniProtKB-KW"/>
</dbReference>
<evidence type="ECO:0000313" key="4">
    <source>
        <dbReference type="Proteomes" id="UP001418444"/>
    </source>
</evidence>
<protein>
    <submittedName>
        <fullName evidence="3">CPBP family intramembrane metalloprotease</fullName>
    </submittedName>
</protein>
<evidence type="ECO:0000259" key="2">
    <source>
        <dbReference type="Pfam" id="PF02517"/>
    </source>
</evidence>
<gene>
    <name evidence="3" type="ORF">GCM10022231_01800</name>
</gene>
<reference evidence="4" key="1">
    <citation type="journal article" date="2019" name="Int. J. Syst. Evol. Microbiol.">
        <title>The Global Catalogue of Microorganisms (GCM) 10K type strain sequencing project: providing services to taxonomists for standard genome sequencing and annotation.</title>
        <authorList>
            <consortium name="The Broad Institute Genomics Platform"/>
            <consortium name="The Broad Institute Genome Sequencing Center for Infectious Disease"/>
            <person name="Wu L."/>
            <person name="Ma J."/>
        </authorList>
    </citation>
    <scope>NUCLEOTIDE SEQUENCE [LARGE SCALE GENOMIC DNA]</scope>
    <source>
        <strain evidence="4">JCM 16923</strain>
    </source>
</reference>
<keyword evidence="3" id="KW-0645">Protease</keyword>
<comment type="caution">
    <text evidence="3">The sequence shown here is derived from an EMBL/GenBank/DDBJ whole genome shotgun (WGS) entry which is preliminary data.</text>
</comment>
<dbReference type="RefSeq" id="WP_344779645.1">
    <property type="nucleotide sequence ID" value="NZ_BAAAZW010000001.1"/>
</dbReference>
<evidence type="ECO:0000256" key="1">
    <source>
        <dbReference type="SAM" id="Phobius"/>
    </source>
</evidence>
<keyword evidence="1" id="KW-0812">Transmembrane</keyword>
<organism evidence="3 4">
    <name type="scientific">Gordonia caeni</name>
    <dbReference type="NCBI Taxonomy" id="1007097"/>
    <lineage>
        <taxon>Bacteria</taxon>
        <taxon>Bacillati</taxon>
        <taxon>Actinomycetota</taxon>
        <taxon>Actinomycetes</taxon>
        <taxon>Mycobacteriales</taxon>
        <taxon>Gordoniaceae</taxon>
        <taxon>Gordonia</taxon>
    </lineage>
</organism>
<dbReference type="Pfam" id="PF02517">
    <property type="entry name" value="Rce1-like"/>
    <property type="match status" value="1"/>
</dbReference>
<feature type="transmembrane region" description="Helical" evidence="1">
    <location>
        <begin position="78"/>
        <end position="100"/>
    </location>
</feature>
<dbReference type="EMBL" id="BAAAZW010000001">
    <property type="protein sequence ID" value="GAA3948258.1"/>
    <property type="molecule type" value="Genomic_DNA"/>
</dbReference>
<feature type="transmembrane region" description="Helical" evidence="1">
    <location>
        <begin position="121"/>
        <end position="143"/>
    </location>
</feature>
<sequence length="267" mass="28131">MTLWARLSSAPEPAVAVVGDRRERRALIIELVIVGILTFGFSALSAIISLIDAQLTGGIGATTVALNPAQSDVGVLDLIAQLMRAARLLAIGGLGVYLLWRSGLRLPKIGLGRPRRRDVPPGLVLAALIGLPGLGLVVLARLLGINAQVVASPDGGPWWQYGTLVLIAIGNAVAEEVIVVAYFLVRLRQLGVGRNGALACSALLRGAYHLYQGFGAGLGNVVMGVIFARWYQATARLWPLIIAHAVIDVVAFVGYAIAAEHLSWLTG</sequence>
<feature type="transmembrane region" description="Helical" evidence="1">
    <location>
        <begin position="237"/>
        <end position="258"/>
    </location>
</feature>
<name>A0ABP7NKH4_9ACTN</name>
<keyword evidence="1" id="KW-1133">Transmembrane helix</keyword>
<dbReference type="InterPro" id="IPR003675">
    <property type="entry name" value="Rce1/LyrA-like_dom"/>
</dbReference>
<dbReference type="Proteomes" id="UP001418444">
    <property type="component" value="Unassembled WGS sequence"/>
</dbReference>
<keyword evidence="3" id="KW-0378">Hydrolase</keyword>
<feature type="transmembrane region" description="Helical" evidence="1">
    <location>
        <begin position="31"/>
        <end position="51"/>
    </location>
</feature>
<keyword evidence="1" id="KW-0472">Membrane</keyword>
<keyword evidence="3" id="KW-0482">Metalloprotease</keyword>
<evidence type="ECO:0000313" key="3">
    <source>
        <dbReference type="EMBL" id="GAA3948258.1"/>
    </source>
</evidence>
<keyword evidence="4" id="KW-1185">Reference proteome</keyword>
<proteinExistence type="predicted"/>
<feature type="transmembrane region" description="Helical" evidence="1">
    <location>
        <begin position="163"/>
        <end position="185"/>
    </location>
</feature>
<accession>A0ABP7NKH4</accession>